<feature type="region of interest" description="Disordered" evidence="1">
    <location>
        <begin position="1"/>
        <end position="22"/>
    </location>
</feature>
<protein>
    <submittedName>
        <fullName evidence="3">Uncharacterized protein</fullName>
    </submittedName>
</protein>
<sequence>MQDELFRPTIQERPTPGKPPWRPESILYPAFFGGPLAAATLGVLNGQRLGLSGRHLLTIGAAGLVGFGARLAISGATDGNSVVRLAGTVTGVLVWLVVLSFQRAPFRAYSYSGGEPASLVGPGLAAAIGFGVLEAVLILVLVR</sequence>
<evidence type="ECO:0000313" key="3">
    <source>
        <dbReference type="EMBL" id="MBE1487091.1"/>
    </source>
</evidence>
<keyword evidence="4" id="KW-1185">Reference proteome</keyword>
<accession>A0A927M5D3</accession>
<dbReference type="AlphaFoldDB" id="A0A927M5D3"/>
<dbReference type="RefSeq" id="WP_192767003.1">
    <property type="nucleotide sequence ID" value="NZ_JADBEB010000001.1"/>
</dbReference>
<dbReference type="Proteomes" id="UP000649753">
    <property type="component" value="Unassembled WGS sequence"/>
</dbReference>
<keyword evidence="2" id="KW-0472">Membrane</keyword>
<evidence type="ECO:0000313" key="4">
    <source>
        <dbReference type="Proteomes" id="UP000649753"/>
    </source>
</evidence>
<feature type="transmembrane region" description="Helical" evidence="2">
    <location>
        <begin position="122"/>
        <end position="142"/>
    </location>
</feature>
<keyword evidence="2" id="KW-0812">Transmembrane</keyword>
<gene>
    <name evidence="3" type="ORF">H4W31_002729</name>
</gene>
<evidence type="ECO:0000256" key="2">
    <source>
        <dbReference type="SAM" id="Phobius"/>
    </source>
</evidence>
<organism evidence="3 4">
    <name type="scientific">Plantactinospora soyae</name>
    <dbReference type="NCBI Taxonomy" id="1544732"/>
    <lineage>
        <taxon>Bacteria</taxon>
        <taxon>Bacillati</taxon>
        <taxon>Actinomycetota</taxon>
        <taxon>Actinomycetes</taxon>
        <taxon>Micromonosporales</taxon>
        <taxon>Micromonosporaceae</taxon>
        <taxon>Plantactinospora</taxon>
    </lineage>
</organism>
<reference evidence="3" key="1">
    <citation type="submission" date="2020-10" db="EMBL/GenBank/DDBJ databases">
        <title>Sequencing the genomes of 1000 actinobacteria strains.</title>
        <authorList>
            <person name="Klenk H.-P."/>
        </authorList>
    </citation>
    <scope>NUCLEOTIDE SEQUENCE</scope>
    <source>
        <strain evidence="3">DSM 46832</strain>
    </source>
</reference>
<proteinExistence type="predicted"/>
<comment type="caution">
    <text evidence="3">The sequence shown here is derived from an EMBL/GenBank/DDBJ whole genome shotgun (WGS) entry which is preliminary data.</text>
</comment>
<dbReference type="EMBL" id="JADBEB010000001">
    <property type="protein sequence ID" value="MBE1487091.1"/>
    <property type="molecule type" value="Genomic_DNA"/>
</dbReference>
<name>A0A927M5D3_9ACTN</name>
<keyword evidence="2" id="KW-1133">Transmembrane helix</keyword>
<feature type="transmembrane region" description="Helical" evidence="2">
    <location>
        <begin position="82"/>
        <end position="101"/>
    </location>
</feature>
<feature type="transmembrane region" description="Helical" evidence="2">
    <location>
        <begin position="56"/>
        <end position="76"/>
    </location>
</feature>
<evidence type="ECO:0000256" key="1">
    <source>
        <dbReference type="SAM" id="MobiDB-lite"/>
    </source>
</evidence>